<reference evidence="1 2" key="1">
    <citation type="submission" date="2020-11" db="EMBL/GenBank/DDBJ databases">
        <title>Enhanced detection system for hospital associated transmission using whole genome sequencing surveillance.</title>
        <authorList>
            <person name="Harrison L.H."/>
            <person name="Van Tyne D."/>
            <person name="Marsh J.W."/>
            <person name="Griffith M.P."/>
            <person name="Snyder D.J."/>
            <person name="Cooper V.S."/>
            <person name="Mustapha M."/>
        </authorList>
    </citation>
    <scope>NUCLEOTIDE SEQUENCE [LARGE SCALE GENOMIC DNA]</scope>
    <source>
        <strain evidence="1 2">SER00230</strain>
    </source>
</reference>
<organism evidence="1 2">
    <name type="scientific">Serratia rubidaea</name>
    <name type="common">Serratia marinorubra</name>
    <dbReference type="NCBI Taxonomy" id="61652"/>
    <lineage>
        <taxon>Bacteria</taxon>
        <taxon>Pseudomonadati</taxon>
        <taxon>Pseudomonadota</taxon>
        <taxon>Gammaproteobacteria</taxon>
        <taxon>Enterobacterales</taxon>
        <taxon>Yersiniaceae</taxon>
        <taxon>Serratia</taxon>
    </lineage>
</organism>
<name>A0ABS0MKF8_SERRU</name>
<protein>
    <submittedName>
        <fullName evidence="1">DUF943 family protein</fullName>
    </submittedName>
</protein>
<dbReference type="RefSeq" id="WP_126531697.1">
    <property type="nucleotide sequence ID" value="NZ_JADULK010000015.1"/>
</dbReference>
<comment type="caution">
    <text evidence="1">The sequence shown here is derived from an EMBL/GenBank/DDBJ whole genome shotgun (WGS) entry which is preliminary data.</text>
</comment>
<dbReference type="Pfam" id="PF06092">
    <property type="entry name" value="DUF943"/>
    <property type="match status" value="1"/>
</dbReference>
<dbReference type="EMBL" id="JADULK010000015">
    <property type="protein sequence ID" value="MBH1932178.1"/>
    <property type="molecule type" value="Genomic_DNA"/>
</dbReference>
<proteinExistence type="predicted"/>
<sequence length="116" mass="13225">MVRVDGNPVYVQHLPLTMKGKISCWDDNTNYLQNKYAIIKDSDNFNVVVMNFGAYVQPPTGINDGSIDDYRCLDNIERSERCIYNDILIVISGSDNKHVFITIGGNVYEYNPNNKK</sequence>
<accession>A0ABS0MKF8</accession>
<evidence type="ECO:0000313" key="1">
    <source>
        <dbReference type="EMBL" id="MBH1932178.1"/>
    </source>
</evidence>
<gene>
    <name evidence="1" type="ORF">I5U13_21210</name>
</gene>
<dbReference type="Proteomes" id="UP000624159">
    <property type="component" value="Unassembled WGS sequence"/>
</dbReference>
<evidence type="ECO:0000313" key="2">
    <source>
        <dbReference type="Proteomes" id="UP000624159"/>
    </source>
</evidence>
<keyword evidence="2" id="KW-1185">Reference proteome</keyword>
<dbReference type="InterPro" id="IPR010351">
    <property type="entry name" value="DUF943"/>
</dbReference>